<accession>A0A2I1HEV4</accession>
<dbReference type="EMBL" id="LLXI01002546">
    <property type="protein sequence ID" value="PKY57423.1"/>
    <property type="molecule type" value="Genomic_DNA"/>
</dbReference>
<dbReference type="Proteomes" id="UP000234323">
    <property type="component" value="Unassembled WGS sequence"/>
</dbReference>
<comment type="caution">
    <text evidence="1">The sequence shown here is derived from an EMBL/GenBank/DDBJ whole genome shotgun (WGS) entry which is preliminary data.</text>
</comment>
<dbReference type="VEuPathDB" id="FungiDB:RhiirFUN_018225"/>
<name>A0A2I1HEV4_9GLOM</name>
<proteinExistence type="predicted"/>
<gene>
    <name evidence="1" type="ORF">RhiirA4_478479</name>
</gene>
<dbReference type="InterPro" id="IPR013761">
    <property type="entry name" value="SAM/pointed_sf"/>
</dbReference>
<evidence type="ECO:0000313" key="1">
    <source>
        <dbReference type="EMBL" id="PKY57423.1"/>
    </source>
</evidence>
<dbReference type="AlphaFoldDB" id="A0A2I1HEV4"/>
<organism evidence="1 2">
    <name type="scientific">Rhizophagus irregularis</name>
    <dbReference type="NCBI Taxonomy" id="588596"/>
    <lineage>
        <taxon>Eukaryota</taxon>
        <taxon>Fungi</taxon>
        <taxon>Fungi incertae sedis</taxon>
        <taxon>Mucoromycota</taxon>
        <taxon>Glomeromycotina</taxon>
        <taxon>Glomeromycetes</taxon>
        <taxon>Glomerales</taxon>
        <taxon>Glomeraceae</taxon>
        <taxon>Rhizophagus</taxon>
    </lineage>
</organism>
<sequence>MSSQASSPASITEEISTRTMSDVVKDFNTEELIEYLKKKNLKLEESHFKILRKEEIAGSDFLNTSKEEFQSYGMKAGPAKRLAEFIESLGQKLRNYSSLKTLDDLKEMLRRNKVNGEDITSIKQFTSVFEEINDDDKALDHCMEDIILKLSNVETMTDANEATRCEFISSILYASIAIAKKLTSQDIFIVLQKDISDGIFSTSVSEYQINLTKSAVKENPELLQNNVKRVIGIIVGLLKDRVSVDSSPTNEVLHSRRSDCLYYLANKANIVKVWGIVTDAKKWFSWYIAIALTFCVLDDGMKNKAIKVLGHILWAQKLVEVSRSREREMKRVKILQDKNQIRI</sequence>
<dbReference type="Gene3D" id="1.10.150.50">
    <property type="entry name" value="Transcription Factor, Ets-1"/>
    <property type="match status" value="1"/>
</dbReference>
<evidence type="ECO:0000313" key="2">
    <source>
        <dbReference type="Proteomes" id="UP000234323"/>
    </source>
</evidence>
<keyword evidence="2" id="KW-1185">Reference proteome</keyword>
<reference evidence="1 2" key="1">
    <citation type="submission" date="2015-10" db="EMBL/GenBank/DDBJ databases">
        <title>Genome analyses suggest a sexual origin of heterokaryosis in a supposedly ancient asexual fungus.</title>
        <authorList>
            <person name="Ropars J."/>
            <person name="Sedzielewska K."/>
            <person name="Noel J."/>
            <person name="Charron P."/>
            <person name="Farinelli L."/>
            <person name="Marton T."/>
            <person name="Kruger M."/>
            <person name="Pelin A."/>
            <person name="Brachmann A."/>
            <person name="Corradi N."/>
        </authorList>
    </citation>
    <scope>NUCLEOTIDE SEQUENCE [LARGE SCALE GENOMIC DNA]</scope>
    <source>
        <strain evidence="1 2">A4</strain>
    </source>
</reference>
<dbReference type="VEuPathDB" id="FungiDB:FUN_022471"/>
<dbReference type="VEuPathDB" id="FungiDB:RhiirA1_542170"/>
<protein>
    <submittedName>
        <fullName evidence="1">Uncharacterized protein</fullName>
    </submittedName>
</protein>